<dbReference type="InterPro" id="IPR011701">
    <property type="entry name" value="MFS"/>
</dbReference>
<feature type="domain" description="Major facilitator superfamily (MFS) profile" evidence="8">
    <location>
        <begin position="15"/>
        <end position="393"/>
    </location>
</feature>
<evidence type="ECO:0000256" key="2">
    <source>
        <dbReference type="ARBA" id="ARBA00022448"/>
    </source>
</evidence>
<dbReference type="RefSeq" id="WP_183213980.1">
    <property type="nucleotide sequence ID" value="NZ_JACHOR010000004.1"/>
</dbReference>
<feature type="transmembrane region" description="Helical" evidence="7">
    <location>
        <begin position="16"/>
        <end position="37"/>
    </location>
</feature>
<dbReference type="GO" id="GO:0022857">
    <property type="term" value="F:transmembrane transporter activity"/>
    <property type="evidence" value="ECO:0007669"/>
    <property type="project" value="InterPro"/>
</dbReference>
<organism evidence="9 10">
    <name type="scientific">Brevundimonas variabilis</name>
    <dbReference type="NCBI Taxonomy" id="74312"/>
    <lineage>
        <taxon>Bacteria</taxon>
        <taxon>Pseudomonadati</taxon>
        <taxon>Pseudomonadota</taxon>
        <taxon>Alphaproteobacteria</taxon>
        <taxon>Caulobacterales</taxon>
        <taxon>Caulobacteraceae</taxon>
        <taxon>Brevundimonas</taxon>
    </lineage>
</organism>
<name>A0A7W9FF22_9CAUL</name>
<protein>
    <submittedName>
        <fullName evidence="9">MFS family permease</fullName>
    </submittedName>
</protein>
<feature type="transmembrane region" description="Helical" evidence="7">
    <location>
        <begin position="142"/>
        <end position="167"/>
    </location>
</feature>
<keyword evidence="4 7" id="KW-0812">Transmembrane</keyword>
<feature type="transmembrane region" description="Helical" evidence="7">
    <location>
        <begin position="339"/>
        <end position="361"/>
    </location>
</feature>
<feature type="transmembrane region" description="Helical" evidence="7">
    <location>
        <begin position="173"/>
        <end position="191"/>
    </location>
</feature>
<evidence type="ECO:0000313" key="9">
    <source>
        <dbReference type="EMBL" id="MBB5747026.1"/>
    </source>
</evidence>
<evidence type="ECO:0000256" key="3">
    <source>
        <dbReference type="ARBA" id="ARBA00022475"/>
    </source>
</evidence>
<comment type="caution">
    <text evidence="9">The sequence shown here is derived from an EMBL/GenBank/DDBJ whole genome shotgun (WGS) entry which is preliminary data.</text>
</comment>
<dbReference type="InterPro" id="IPR020846">
    <property type="entry name" value="MFS_dom"/>
</dbReference>
<dbReference type="Pfam" id="PF07690">
    <property type="entry name" value="MFS_1"/>
    <property type="match status" value="1"/>
</dbReference>
<dbReference type="SUPFAM" id="SSF103473">
    <property type="entry name" value="MFS general substrate transporter"/>
    <property type="match status" value="1"/>
</dbReference>
<feature type="transmembrane region" description="Helical" evidence="7">
    <location>
        <begin position="309"/>
        <end position="327"/>
    </location>
</feature>
<keyword evidence="3" id="KW-1003">Cell membrane</keyword>
<proteinExistence type="predicted"/>
<accession>A0A7W9FF22</accession>
<dbReference type="Gene3D" id="1.20.1250.20">
    <property type="entry name" value="MFS general substrate transporter like domains"/>
    <property type="match status" value="1"/>
</dbReference>
<evidence type="ECO:0000259" key="8">
    <source>
        <dbReference type="PROSITE" id="PS50850"/>
    </source>
</evidence>
<dbReference type="GO" id="GO:0005886">
    <property type="term" value="C:plasma membrane"/>
    <property type="evidence" value="ECO:0007669"/>
    <property type="project" value="UniProtKB-SubCell"/>
</dbReference>
<keyword evidence="6 7" id="KW-0472">Membrane</keyword>
<comment type="subcellular location">
    <subcellularLocation>
        <location evidence="1">Cell membrane</location>
        <topology evidence="1">Multi-pass membrane protein</topology>
    </subcellularLocation>
</comment>
<dbReference type="PANTHER" id="PTHR23517">
    <property type="entry name" value="RESISTANCE PROTEIN MDTM, PUTATIVE-RELATED-RELATED"/>
    <property type="match status" value="1"/>
</dbReference>
<keyword evidence="5 7" id="KW-1133">Transmembrane helix</keyword>
<dbReference type="EMBL" id="JACHOR010000004">
    <property type="protein sequence ID" value="MBB5747026.1"/>
    <property type="molecule type" value="Genomic_DNA"/>
</dbReference>
<dbReference type="InterPro" id="IPR005829">
    <property type="entry name" value="Sugar_transporter_CS"/>
</dbReference>
<keyword evidence="2" id="KW-0813">Transport</keyword>
<dbReference type="InterPro" id="IPR050171">
    <property type="entry name" value="MFS_Transporters"/>
</dbReference>
<dbReference type="PROSITE" id="PS00216">
    <property type="entry name" value="SUGAR_TRANSPORT_1"/>
    <property type="match status" value="1"/>
</dbReference>
<sequence length="407" mass="41817">MGNSEAAARRAGSPQGIVLILAATLSVMGVLVIAPILPQLMAAYADVPGIAFLGPVILTVPAVCIALFSPFAGWLADRVGRRKMLIAAMLLYAPLGAAPLFLDDIYAILASRIGVGLTEAVIMTTSTTLMGDYFDGKRRDTWVAWQVGICSIAATGLLLLGGLLGSIDWRAPFIVYLSAWGLALATVLLTWEPAPRTMHGEEGAAKSTPFPVRLLALICAVTFFGGVVFYIVPIQLSVVLGQQGITNPAVIGGSAAFGSLGVPLGSLIFRRLSGMGTGLILGGAFLLAGVGLVIMGISGTYELTMTGVLINQLGCGIILPTLLAWVMASLPPEARGRGIGIWTGTFFIGQFFSPILLTVGSKALGSVGQAVVACGVAALVCAAIGLIAAIRAHRATTTLNATSGDPA</sequence>
<feature type="transmembrane region" description="Helical" evidence="7">
    <location>
        <begin position="276"/>
        <end position="297"/>
    </location>
</feature>
<evidence type="ECO:0000256" key="5">
    <source>
        <dbReference type="ARBA" id="ARBA00022989"/>
    </source>
</evidence>
<keyword evidence="10" id="KW-1185">Reference proteome</keyword>
<feature type="transmembrane region" description="Helical" evidence="7">
    <location>
        <begin position="49"/>
        <end position="72"/>
    </location>
</feature>
<dbReference type="PROSITE" id="PS50850">
    <property type="entry name" value="MFS"/>
    <property type="match status" value="1"/>
</dbReference>
<dbReference type="InterPro" id="IPR036259">
    <property type="entry name" value="MFS_trans_sf"/>
</dbReference>
<feature type="transmembrane region" description="Helical" evidence="7">
    <location>
        <begin position="367"/>
        <end position="390"/>
    </location>
</feature>
<reference evidence="9 10" key="1">
    <citation type="submission" date="2020-08" db="EMBL/GenBank/DDBJ databases">
        <title>Genomic Encyclopedia of Type Strains, Phase IV (KMG-IV): sequencing the most valuable type-strain genomes for metagenomic binning, comparative biology and taxonomic classification.</title>
        <authorList>
            <person name="Goeker M."/>
        </authorList>
    </citation>
    <scope>NUCLEOTIDE SEQUENCE [LARGE SCALE GENOMIC DNA]</scope>
    <source>
        <strain evidence="9 10">DSM 4737</strain>
    </source>
</reference>
<evidence type="ECO:0000256" key="6">
    <source>
        <dbReference type="ARBA" id="ARBA00023136"/>
    </source>
</evidence>
<evidence type="ECO:0000256" key="7">
    <source>
        <dbReference type="SAM" id="Phobius"/>
    </source>
</evidence>
<dbReference type="CDD" id="cd17473">
    <property type="entry name" value="MFS_arabinose_efflux_permease_like"/>
    <property type="match status" value="1"/>
</dbReference>
<dbReference type="PANTHER" id="PTHR23517:SF3">
    <property type="entry name" value="INTEGRAL MEMBRANE TRANSPORT PROTEIN"/>
    <property type="match status" value="1"/>
</dbReference>
<feature type="transmembrane region" description="Helical" evidence="7">
    <location>
        <begin position="248"/>
        <end position="269"/>
    </location>
</feature>
<feature type="transmembrane region" description="Helical" evidence="7">
    <location>
        <begin position="108"/>
        <end position="130"/>
    </location>
</feature>
<feature type="transmembrane region" description="Helical" evidence="7">
    <location>
        <begin position="84"/>
        <end position="102"/>
    </location>
</feature>
<dbReference type="AlphaFoldDB" id="A0A7W9FF22"/>
<evidence type="ECO:0000313" key="10">
    <source>
        <dbReference type="Proteomes" id="UP000545037"/>
    </source>
</evidence>
<dbReference type="Proteomes" id="UP000545037">
    <property type="component" value="Unassembled WGS sequence"/>
</dbReference>
<gene>
    <name evidence="9" type="ORF">GGR13_002633</name>
</gene>
<evidence type="ECO:0000256" key="4">
    <source>
        <dbReference type="ARBA" id="ARBA00022692"/>
    </source>
</evidence>
<evidence type="ECO:0000256" key="1">
    <source>
        <dbReference type="ARBA" id="ARBA00004651"/>
    </source>
</evidence>
<feature type="transmembrane region" description="Helical" evidence="7">
    <location>
        <begin position="212"/>
        <end position="236"/>
    </location>
</feature>